<dbReference type="PANTHER" id="PTHR33375:SF1">
    <property type="entry name" value="CHROMOSOME-PARTITIONING PROTEIN PARB-RELATED"/>
    <property type="match status" value="1"/>
</dbReference>
<dbReference type="SUPFAM" id="SSF110849">
    <property type="entry name" value="ParB/Sulfiredoxin"/>
    <property type="match status" value="1"/>
</dbReference>
<dbReference type="Gene3D" id="3.90.1530.10">
    <property type="entry name" value="Conserved hypothetical protein from pyrococcus furiosus pfu- 392566-001, ParB domain"/>
    <property type="match status" value="1"/>
</dbReference>
<dbReference type="NCBIfam" id="TIGR00180">
    <property type="entry name" value="parB_part"/>
    <property type="match status" value="1"/>
</dbReference>
<dbReference type="InterPro" id="IPR036086">
    <property type="entry name" value="ParB/Sulfiredoxin_sf"/>
</dbReference>
<dbReference type="Pfam" id="PF02195">
    <property type="entry name" value="ParB_N"/>
    <property type="match status" value="1"/>
</dbReference>
<dbReference type="EMBL" id="JACXST010000002">
    <property type="protein sequence ID" value="MBD9361740.1"/>
    <property type="molecule type" value="Genomic_DNA"/>
</dbReference>
<dbReference type="Proteomes" id="UP000641152">
    <property type="component" value="Unassembled WGS sequence"/>
</dbReference>
<dbReference type="SMART" id="SM00470">
    <property type="entry name" value="ParB"/>
    <property type="match status" value="1"/>
</dbReference>
<evidence type="ECO:0000313" key="3">
    <source>
        <dbReference type="EMBL" id="MBD9361740.1"/>
    </source>
</evidence>
<sequence>MLNVDAKEILSNFDAQIALKERHRLIDVNLIDPNPEQPRTHFPEETLDRLAQSIQENGLLQPIIVQKLGDRYQLIAGERRLRAFIEMKEQKIPAIVRTVDNQNIAILALAENIVREDLTDYDIGKKIRSIEERFPNKKDLAAMIGINRTDMYRYLAFDSLPDFILNDLDTNPKLLSRSSAEQIKKMLAHYTNSDTVRSSLETAWNLLKDGKLQQTKITAYVKNKLKEVCGVNQASTENYLLDENGSEIGRVKQTGKYWAIELGVDVFDEDQRSQILRFIHGLRSDHSGSVASCDNLDDRCTP</sequence>
<dbReference type="RefSeq" id="WP_192394517.1">
    <property type="nucleotide sequence ID" value="NZ_CAJHIU010000002.1"/>
</dbReference>
<dbReference type="CDD" id="cd16393">
    <property type="entry name" value="SPO0J_N"/>
    <property type="match status" value="1"/>
</dbReference>
<accession>A0ABR9DF70</accession>
<evidence type="ECO:0000313" key="4">
    <source>
        <dbReference type="Proteomes" id="UP000641152"/>
    </source>
</evidence>
<evidence type="ECO:0000256" key="1">
    <source>
        <dbReference type="ARBA" id="ARBA00006295"/>
    </source>
</evidence>
<dbReference type="InterPro" id="IPR003115">
    <property type="entry name" value="ParB_N"/>
</dbReference>
<organism evidence="3 4">
    <name type="scientific">Methylomonas fluvii</name>
    <dbReference type="NCBI Taxonomy" id="1854564"/>
    <lineage>
        <taxon>Bacteria</taxon>
        <taxon>Pseudomonadati</taxon>
        <taxon>Pseudomonadota</taxon>
        <taxon>Gammaproteobacteria</taxon>
        <taxon>Methylococcales</taxon>
        <taxon>Methylococcaceae</taxon>
        <taxon>Methylomonas</taxon>
    </lineage>
</organism>
<dbReference type="Gene3D" id="1.10.10.2830">
    <property type="match status" value="1"/>
</dbReference>
<comment type="caution">
    <text evidence="3">The sequence shown here is derived from an EMBL/GenBank/DDBJ whole genome shotgun (WGS) entry which is preliminary data.</text>
</comment>
<comment type="similarity">
    <text evidence="1">Belongs to the ParB family.</text>
</comment>
<dbReference type="PANTHER" id="PTHR33375">
    <property type="entry name" value="CHROMOSOME-PARTITIONING PROTEIN PARB-RELATED"/>
    <property type="match status" value="1"/>
</dbReference>
<reference evidence="3 4" key="1">
    <citation type="submission" date="2020-09" db="EMBL/GenBank/DDBJ databases">
        <title>Methylomonas albis sp. nov. and Methylomonas fluvii sp. nov.: Two cold-adapted methanotrophs from the River Elbe and an amended description of Methylovulum psychrotolerans strain Eb1.</title>
        <authorList>
            <person name="Bussmann I.K."/>
            <person name="Klings K.-W."/>
            <person name="Warnstedt J."/>
            <person name="Hoppert M."/>
            <person name="Saborowski A."/>
            <person name="Horn F."/>
            <person name="Liebner S."/>
        </authorList>
    </citation>
    <scope>NUCLEOTIDE SEQUENCE [LARGE SCALE GENOMIC DNA]</scope>
    <source>
        <strain evidence="3 4">EbB</strain>
    </source>
</reference>
<dbReference type="InterPro" id="IPR004437">
    <property type="entry name" value="ParB/RepB/Spo0J"/>
</dbReference>
<protein>
    <submittedName>
        <fullName evidence="3">ParB/RepB/Spo0J family partition protein</fullName>
    </submittedName>
</protein>
<name>A0ABR9DF70_9GAMM</name>
<dbReference type="SUPFAM" id="SSF109709">
    <property type="entry name" value="KorB DNA-binding domain-like"/>
    <property type="match status" value="1"/>
</dbReference>
<feature type="domain" description="ParB-like N-terminal" evidence="2">
    <location>
        <begin position="24"/>
        <end position="113"/>
    </location>
</feature>
<dbReference type="InterPro" id="IPR050336">
    <property type="entry name" value="Chromosome_partition/occlusion"/>
</dbReference>
<keyword evidence="4" id="KW-1185">Reference proteome</keyword>
<proteinExistence type="inferred from homology"/>
<gene>
    <name evidence="3" type="ORF">EBB_14665</name>
</gene>
<evidence type="ECO:0000259" key="2">
    <source>
        <dbReference type="SMART" id="SM00470"/>
    </source>
</evidence>